<accession>A0A9P0YSU8</accession>
<keyword evidence="5" id="KW-1185">Reference proteome</keyword>
<dbReference type="GO" id="GO:0008234">
    <property type="term" value="F:cysteine-type peptidase activity"/>
    <property type="evidence" value="ECO:0007669"/>
    <property type="project" value="InterPro"/>
</dbReference>
<feature type="non-terminal residue" evidence="4">
    <location>
        <position position="1"/>
    </location>
</feature>
<evidence type="ECO:0000256" key="1">
    <source>
        <dbReference type="ARBA" id="ARBA00022670"/>
    </source>
</evidence>
<dbReference type="AlphaFoldDB" id="A0A9P0YSU8"/>
<proteinExistence type="predicted"/>
<name>A0A9P0YSU8_CUSEU</name>
<dbReference type="OrthoDB" id="1749738at2759"/>
<reference evidence="4" key="1">
    <citation type="submission" date="2022-07" db="EMBL/GenBank/DDBJ databases">
        <authorList>
            <person name="Macas J."/>
            <person name="Novak P."/>
            <person name="Neumann P."/>
        </authorList>
    </citation>
    <scope>NUCLEOTIDE SEQUENCE</scope>
</reference>
<evidence type="ECO:0000256" key="2">
    <source>
        <dbReference type="ARBA" id="ARBA00022801"/>
    </source>
</evidence>
<feature type="domain" description="Ubiquitin-like protease family profile" evidence="3">
    <location>
        <begin position="13"/>
        <end position="110"/>
    </location>
</feature>
<evidence type="ECO:0000313" key="4">
    <source>
        <dbReference type="EMBL" id="CAH9074106.1"/>
    </source>
</evidence>
<keyword evidence="1" id="KW-0645">Protease</keyword>
<protein>
    <recommendedName>
        <fullName evidence="3">Ubiquitin-like protease family profile domain-containing protein</fullName>
    </recommendedName>
</protein>
<dbReference type="Gene3D" id="3.40.395.10">
    <property type="entry name" value="Adenoviral Proteinase, Chain A"/>
    <property type="match status" value="1"/>
</dbReference>
<gene>
    <name evidence="4" type="ORF">CEURO_LOCUS5017</name>
</gene>
<comment type="caution">
    <text evidence="4">The sequence shown here is derived from an EMBL/GenBank/DDBJ whole genome shotgun (WGS) entry which is preliminary data.</text>
</comment>
<evidence type="ECO:0000313" key="5">
    <source>
        <dbReference type="Proteomes" id="UP001152484"/>
    </source>
</evidence>
<organism evidence="4 5">
    <name type="scientific">Cuscuta europaea</name>
    <name type="common">European dodder</name>
    <dbReference type="NCBI Taxonomy" id="41803"/>
    <lineage>
        <taxon>Eukaryota</taxon>
        <taxon>Viridiplantae</taxon>
        <taxon>Streptophyta</taxon>
        <taxon>Embryophyta</taxon>
        <taxon>Tracheophyta</taxon>
        <taxon>Spermatophyta</taxon>
        <taxon>Magnoliopsida</taxon>
        <taxon>eudicotyledons</taxon>
        <taxon>Gunneridae</taxon>
        <taxon>Pentapetalae</taxon>
        <taxon>asterids</taxon>
        <taxon>lamiids</taxon>
        <taxon>Solanales</taxon>
        <taxon>Convolvulaceae</taxon>
        <taxon>Cuscuteae</taxon>
        <taxon>Cuscuta</taxon>
        <taxon>Cuscuta subgen. Cuscuta</taxon>
    </lineage>
</organism>
<dbReference type="GO" id="GO:0006508">
    <property type="term" value="P:proteolysis"/>
    <property type="evidence" value="ECO:0007669"/>
    <property type="project" value="UniProtKB-KW"/>
</dbReference>
<dbReference type="Proteomes" id="UP001152484">
    <property type="component" value="Unassembled WGS sequence"/>
</dbReference>
<dbReference type="Pfam" id="PF02902">
    <property type="entry name" value="Peptidase_C48"/>
    <property type="match status" value="1"/>
</dbReference>
<dbReference type="InterPro" id="IPR003653">
    <property type="entry name" value="Peptidase_C48_C"/>
</dbReference>
<keyword evidence="2" id="KW-0378">Hydrolase</keyword>
<sequence length="111" mass="13301">MLLALENLKPEIKMEDVDLFFFPIVQPKHCYVLCLNMKQQHIEVLDDTLDKLDIDDKYGEMPYSLRDMFVDYLTEVSLDNESNTFYTPNLKRLAMNWRESKNEHDYGLWSM</sequence>
<dbReference type="EMBL" id="CAMAPE010000009">
    <property type="protein sequence ID" value="CAH9074106.1"/>
    <property type="molecule type" value="Genomic_DNA"/>
</dbReference>
<evidence type="ECO:0000259" key="3">
    <source>
        <dbReference type="Pfam" id="PF02902"/>
    </source>
</evidence>